<name>A0A1Y5DZX1_COLPS</name>
<dbReference type="CDD" id="cd02869">
    <property type="entry name" value="PseudoU_synth_RluA_like"/>
    <property type="match status" value="1"/>
</dbReference>
<evidence type="ECO:0000313" key="4">
    <source>
        <dbReference type="Proteomes" id="UP000243053"/>
    </source>
</evidence>
<dbReference type="SUPFAM" id="SSF55120">
    <property type="entry name" value="Pseudouridine synthase"/>
    <property type="match status" value="1"/>
</dbReference>
<dbReference type="InterPro" id="IPR050188">
    <property type="entry name" value="RluA_PseudoU_synthase"/>
</dbReference>
<dbReference type="GO" id="GO:0003723">
    <property type="term" value="F:RNA binding"/>
    <property type="evidence" value="ECO:0007669"/>
    <property type="project" value="InterPro"/>
</dbReference>
<dbReference type="PANTHER" id="PTHR21600:SF87">
    <property type="entry name" value="RNA PSEUDOURIDYLATE SYNTHASE DOMAIN-CONTAINING PROTEIN 1"/>
    <property type="match status" value="1"/>
</dbReference>
<dbReference type="GO" id="GO:0000455">
    <property type="term" value="P:enzyme-directed rRNA pseudouridine synthesis"/>
    <property type="evidence" value="ECO:0007669"/>
    <property type="project" value="TreeGrafter"/>
</dbReference>
<dbReference type="NCBIfam" id="TIGR01621">
    <property type="entry name" value="RluA-like"/>
    <property type="match status" value="1"/>
</dbReference>
<reference evidence="4" key="1">
    <citation type="journal article" date="2017" name="Proc. Natl. Acad. Sci. U.S.A.">
        <title>Simulation of Deepwater Horizon oil plume reveals substrate specialization within a complex community of hydrocarbon degraders.</title>
        <authorList>
            <person name="Hu P."/>
            <person name="Dubinsky E.A."/>
            <person name="Probst A.J."/>
            <person name="Wang J."/>
            <person name="Sieber C.M.K."/>
            <person name="Tom L.M."/>
            <person name="Gardinali P."/>
            <person name="Banfield J.F."/>
            <person name="Atlas R.M."/>
            <person name="Andersen G.L."/>
        </authorList>
    </citation>
    <scope>NUCLEOTIDE SEQUENCE [LARGE SCALE GENOMIC DNA]</scope>
</reference>
<gene>
    <name evidence="3" type="ORF">A9Q75_17825</name>
</gene>
<proteinExistence type="inferred from homology"/>
<dbReference type="GO" id="GO:0009982">
    <property type="term" value="F:pseudouridine synthase activity"/>
    <property type="evidence" value="ECO:0007669"/>
    <property type="project" value="InterPro"/>
</dbReference>
<dbReference type="Pfam" id="PF00849">
    <property type="entry name" value="PseudoU_synth_2"/>
    <property type="match status" value="1"/>
</dbReference>
<dbReference type="InterPro" id="IPR006224">
    <property type="entry name" value="PsdUridine_synth_RluA-like_CS"/>
</dbReference>
<dbReference type="Gene3D" id="3.30.2350.10">
    <property type="entry name" value="Pseudouridine synthase"/>
    <property type="match status" value="1"/>
</dbReference>
<dbReference type="InterPro" id="IPR006145">
    <property type="entry name" value="PsdUridine_synth_RsuA/RluA"/>
</dbReference>
<organism evidence="3 4">
    <name type="scientific">Colwellia psychrerythraea</name>
    <name type="common">Vibrio psychroerythus</name>
    <dbReference type="NCBI Taxonomy" id="28229"/>
    <lineage>
        <taxon>Bacteria</taxon>
        <taxon>Pseudomonadati</taxon>
        <taxon>Pseudomonadota</taxon>
        <taxon>Gammaproteobacteria</taxon>
        <taxon>Alteromonadales</taxon>
        <taxon>Colwelliaceae</taxon>
        <taxon>Colwellia</taxon>
    </lineage>
</organism>
<accession>A0A1Y5DZX1</accession>
<dbReference type="AlphaFoldDB" id="A0A1Y5DZX1"/>
<dbReference type="InterPro" id="IPR020103">
    <property type="entry name" value="PsdUridine_synth_cat_dom_sf"/>
</dbReference>
<evidence type="ECO:0000313" key="3">
    <source>
        <dbReference type="EMBL" id="OUR75510.1"/>
    </source>
</evidence>
<dbReference type="InterPro" id="IPR006508">
    <property type="entry name" value="PsdUridine_synth_RluA-like"/>
</dbReference>
<comment type="caution">
    <text evidence="3">The sequence shown here is derived from an EMBL/GenBank/DDBJ whole genome shotgun (WGS) entry which is preliminary data.</text>
</comment>
<dbReference type="GO" id="GO:0140098">
    <property type="term" value="F:catalytic activity, acting on RNA"/>
    <property type="evidence" value="ECO:0007669"/>
    <property type="project" value="UniProtKB-ARBA"/>
</dbReference>
<sequence>MYKTIAEYDDFIVVDKAAGVNFHDEGDIGSGLFSLVKKQLQSPNKNAELYPVHRLDKMTSGLVIFAKTLACAQTFGQLFNNHDIEKYYLAIGDKKPSKKQGLIKGDMAKSRRGMFKLLRSMENPAITQFFSFSIPNKQRLYLLKPHSGKTHQLRVALASIGAPIVGDPLYYTTSQADRGYLHAFTLKFNYLGENFEFISLPSKGDFYLSAQVNEQLLALKKPWQLNWPRL</sequence>
<comment type="similarity">
    <text evidence="1">Belongs to the pseudouridine synthase RluA family.</text>
</comment>
<feature type="domain" description="Pseudouridine synthase RsuA/RluA-like" evidence="2">
    <location>
        <begin position="10"/>
        <end position="159"/>
    </location>
</feature>
<dbReference type="Proteomes" id="UP000243053">
    <property type="component" value="Unassembled WGS sequence"/>
</dbReference>
<dbReference type="PROSITE" id="PS01129">
    <property type="entry name" value="PSI_RLU"/>
    <property type="match status" value="1"/>
</dbReference>
<protein>
    <submittedName>
        <fullName evidence="3">RNA pseudouridine synthase</fullName>
    </submittedName>
</protein>
<dbReference type="EMBL" id="MAAF01000110">
    <property type="protein sequence ID" value="OUR75510.1"/>
    <property type="molecule type" value="Genomic_DNA"/>
</dbReference>
<evidence type="ECO:0000256" key="1">
    <source>
        <dbReference type="ARBA" id="ARBA00010876"/>
    </source>
</evidence>
<evidence type="ECO:0000259" key="2">
    <source>
        <dbReference type="Pfam" id="PF00849"/>
    </source>
</evidence>
<dbReference type="PANTHER" id="PTHR21600">
    <property type="entry name" value="MITOCHONDRIAL RNA PSEUDOURIDINE SYNTHASE"/>
    <property type="match status" value="1"/>
</dbReference>